<sequence>MTSEGQYGGQPPSGAASEGFGADGFPPDADDRGRAPRPPMPEPTSYEPPPHATPNGGSPFVVPAVPKFGQAEPNRQVSDQSRYGIPTAESGPVFGPAASRFGPSSGPEPGLADQDSARPESPAGGGAVEGSPAPARGSATGHASVSAAARVPQPGGAPDRSPWAPPSGEEPHPYRSDDDVHGFAAGSPGRADLPSAHSGPSAHDDPAGFGNPAGFAERDRPTSLSDTPNARPAGISAFGDQRVRVPGATLSDLPDAPRSPATRQAPDPDSSALPRREPSLGAPPPPAMPPPPLPGGPAASDSGPGKPMSSDLPVRDPSSRPEPAPWESPFGPPPQLGGQAERPQAGGPMEQPGGPAERPRSFDPTGPFGSAPADRGGPYESQPYESQPYESQRSPFEQQQPGFAQQPAPGQRPTSGPGPFGMALSADPGRGDTDRGDMPDPPAPFGGPADRSPFGEPAARSPFGEPAARSPFGEPAARSPFGEPDSGPRPFDAPPSSADRPEQPGFAERAPAPGFAPVGDPEPGPAEHDAAVPQPREAAEGHPTSGGRAVSASASVPTASRATPAPQEELPSRAAGQPQARVYGRAASTADPSTAHDDRGEEEVRLDDYPHDDYRDDLHRGDPHRDDDPYRDARRLDDPYRDDRDMPAPADPPNAWEGGTPESGPSDPYSGRAAASARVAPPPFVPSSPPADSAPPPSGPPYTEFTTDVSGRGHGGSGDRPGSSGPAVYGSGAGGPGPNDPGTGGHGQVGPSAQGRPDPFGANPYGEHTTDISGRPPSGPGDPYVPPPALSSMHAPPPVENGFPPSARRQPGMDNGFVPQQPGFVPQQPGEEPSPNGFGGPANRATVAPPPVADETASWPGSSGEAEQGRFDQFKPDAAEETAAAKPETPHVRMLPTLISVIVGAALLVGVAIGIVWLISRGSDSGFDVNAGDCVAKSGSEAVKADCGAPGAFQVVSIVDNQAQCDDPGQPYVVNPTSDGRTKVLCLKPGG</sequence>
<name>A0A8J3FPG3_9ACTN</name>
<feature type="compositionally biased region" description="Low complexity" evidence="1">
    <location>
        <begin position="670"/>
        <end position="679"/>
    </location>
</feature>
<reference evidence="3" key="2">
    <citation type="submission" date="2020-09" db="EMBL/GenBank/DDBJ databases">
        <authorList>
            <person name="Sun Q."/>
            <person name="Zhou Y."/>
        </authorList>
    </citation>
    <scope>NUCLEOTIDE SEQUENCE</scope>
    <source>
        <strain evidence="3">CGMCC 4.7299</strain>
    </source>
</reference>
<feature type="compositionally biased region" description="Pro residues" evidence="1">
    <location>
        <begin position="36"/>
        <end position="52"/>
    </location>
</feature>
<evidence type="ECO:0000256" key="1">
    <source>
        <dbReference type="SAM" id="MobiDB-lite"/>
    </source>
</evidence>
<dbReference type="Proteomes" id="UP000656042">
    <property type="component" value="Unassembled WGS sequence"/>
</dbReference>
<proteinExistence type="predicted"/>
<keyword evidence="2" id="KW-0812">Transmembrane</keyword>
<evidence type="ECO:0000256" key="2">
    <source>
        <dbReference type="SAM" id="Phobius"/>
    </source>
</evidence>
<feature type="compositionally biased region" description="Low complexity" evidence="1">
    <location>
        <begin position="549"/>
        <end position="565"/>
    </location>
</feature>
<keyword evidence="2" id="KW-1133">Transmembrane helix</keyword>
<feature type="compositionally biased region" description="Pro residues" evidence="1">
    <location>
        <begin position="281"/>
        <end position="295"/>
    </location>
</feature>
<keyword evidence="2" id="KW-0472">Membrane</keyword>
<feature type="compositionally biased region" description="Polar residues" evidence="1">
    <location>
        <begin position="383"/>
        <end position="394"/>
    </location>
</feature>
<gene>
    <name evidence="3" type="ORF">GCM10012284_31400</name>
</gene>
<feature type="compositionally biased region" description="Basic and acidic residues" evidence="1">
    <location>
        <begin position="429"/>
        <end position="438"/>
    </location>
</feature>
<feature type="compositionally biased region" description="Pro residues" evidence="1">
    <location>
        <begin position="320"/>
        <end position="335"/>
    </location>
</feature>
<feature type="region of interest" description="Disordered" evidence="1">
    <location>
        <begin position="1"/>
        <end position="869"/>
    </location>
</feature>
<feature type="compositionally biased region" description="Low complexity" evidence="1">
    <location>
        <begin position="296"/>
        <end position="307"/>
    </location>
</feature>
<evidence type="ECO:0000313" key="4">
    <source>
        <dbReference type="Proteomes" id="UP000656042"/>
    </source>
</evidence>
<feature type="compositionally biased region" description="Low complexity" evidence="1">
    <location>
        <begin position="395"/>
        <end position="411"/>
    </location>
</feature>
<feature type="compositionally biased region" description="Basic and acidic residues" evidence="1">
    <location>
        <begin position="594"/>
        <end position="646"/>
    </location>
</feature>
<organism evidence="3 4">
    <name type="scientific">Mangrovihabitans endophyticus</name>
    <dbReference type="NCBI Taxonomy" id="1751298"/>
    <lineage>
        <taxon>Bacteria</taxon>
        <taxon>Bacillati</taxon>
        <taxon>Actinomycetota</taxon>
        <taxon>Actinomycetes</taxon>
        <taxon>Micromonosporales</taxon>
        <taxon>Micromonosporaceae</taxon>
        <taxon>Mangrovihabitans</taxon>
    </lineage>
</organism>
<feature type="compositionally biased region" description="Low complexity" evidence="1">
    <location>
        <begin position="817"/>
        <end position="833"/>
    </location>
</feature>
<reference evidence="3" key="1">
    <citation type="journal article" date="2014" name="Int. J. Syst. Evol. Microbiol.">
        <title>Complete genome sequence of Corynebacterium casei LMG S-19264T (=DSM 44701T), isolated from a smear-ripened cheese.</title>
        <authorList>
            <consortium name="US DOE Joint Genome Institute (JGI-PGF)"/>
            <person name="Walter F."/>
            <person name="Albersmeier A."/>
            <person name="Kalinowski J."/>
            <person name="Ruckert C."/>
        </authorList>
    </citation>
    <scope>NUCLEOTIDE SEQUENCE</scope>
    <source>
        <strain evidence="3">CGMCC 4.7299</strain>
    </source>
</reference>
<feature type="transmembrane region" description="Helical" evidence="2">
    <location>
        <begin position="898"/>
        <end position="919"/>
    </location>
</feature>
<dbReference type="AlphaFoldDB" id="A0A8J3FPG3"/>
<accession>A0A8J3FPG3</accession>
<feature type="compositionally biased region" description="Basic and acidic residues" evidence="1">
    <location>
        <begin position="169"/>
        <end position="181"/>
    </location>
</feature>
<dbReference type="RefSeq" id="WP_189079940.1">
    <property type="nucleotide sequence ID" value="NZ_BMMX01000012.1"/>
</dbReference>
<evidence type="ECO:0000313" key="3">
    <source>
        <dbReference type="EMBL" id="GGK95069.1"/>
    </source>
</evidence>
<dbReference type="EMBL" id="BMMX01000012">
    <property type="protein sequence ID" value="GGK95069.1"/>
    <property type="molecule type" value="Genomic_DNA"/>
</dbReference>
<feature type="compositionally biased region" description="Gly residues" evidence="1">
    <location>
        <begin position="731"/>
        <end position="748"/>
    </location>
</feature>
<feature type="compositionally biased region" description="Low complexity" evidence="1">
    <location>
        <begin position="720"/>
        <end position="730"/>
    </location>
</feature>
<keyword evidence="4" id="KW-1185">Reference proteome</keyword>
<feature type="compositionally biased region" description="Pro residues" evidence="1">
    <location>
        <begin position="777"/>
        <end position="799"/>
    </location>
</feature>
<comment type="caution">
    <text evidence="3">The sequence shown here is derived from an EMBL/GenBank/DDBJ whole genome shotgun (WGS) entry which is preliminary data.</text>
</comment>
<protein>
    <submittedName>
        <fullName evidence="3">Uncharacterized protein</fullName>
    </submittedName>
</protein>
<feature type="compositionally biased region" description="Pro residues" evidence="1">
    <location>
        <begin position="680"/>
        <end position="700"/>
    </location>
</feature>